<feature type="compositionally biased region" description="Low complexity" evidence="6">
    <location>
        <begin position="1"/>
        <end position="12"/>
    </location>
</feature>
<comment type="similarity">
    <text evidence="1">Belongs to the sigma-70 factor family.</text>
</comment>
<evidence type="ECO:0000259" key="7">
    <source>
        <dbReference type="PROSITE" id="PS00716"/>
    </source>
</evidence>
<dbReference type="GO" id="GO:0016987">
    <property type="term" value="F:sigma factor activity"/>
    <property type="evidence" value="ECO:0007669"/>
    <property type="project" value="UniProtKB-KW"/>
</dbReference>
<dbReference type="PaxDb" id="3827-XP_004497527.1"/>
<sequence>MESARSMFSSSPSFPPRTHHWNTLPSSSYTSVLMLREQVAPTITAWSTSFSAQNFPTSVLLQEQRDEYRPLLHISKGDKTCQATLNTTQMDMVSVHEENNTSNVDQVSHDFRQHLHLLPHLENLLTSSQTGEINASSNLQRVVDSDRPADSLQCNAVSLPRKAFTPSKKQAASVAEDLKSVKVDEDANNSVPFGLASPGLAEPSLGSNKTVRSTRLRERRAKERKVSKSKVKDKETHLAGKDATQEKLQIQKKTSKGLNQNDPLNSFLQSPDSKQLLTLEQESKLIAQIQDLLRLEELKTSLQSQFGREPTMVEWAEGAGLNWRKLKAQLRSGNRSREKLIQANLRMVHYVAKNYQGRGLSLEDLLQEGSTGLLKSVKKFKPQAGSRFGNYAYWWIKQAIRKAIFNHSRTIRLPEKVYAKLSKVLEAKKLYMEEGNLNPTKEELAKRVGISADKVDSLLFVSRIPISMQKTVWAEHDTTFQEITADTAIESTDMSVAKQLMRRHVLNTLKTLRPKERRIIRLRFGFEDGEERSLSEIAEIFGLSRERVRQLESRALYKLKKSLVCQGLDAYADLLI</sequence>
<proteinExistence type="inferred from homology"/>
<dbReference type="KEGG" id="cam:101510917"/>
<gene>
    <name evidence="9" type="primary">LOC101510917</name>
</gene>
<dbReference type="SUPFAM" id="SSF88659">
    <property type="entry name" value="Sigma3 and sigma4 domains of RNA polymerase sigma factors"/>
    <property type="match status" value="2"/>
</dbReference>
<dbReference type="InterPro" id="IPR036388">
    <property type="entry name" value="WH-like_DNA-bd_sf"/>
</dbReference>
<feature type="region of interest" description="Disordered" evidence="6">
    <location>
        <begin position="1"/>
        <end position="21"/>
    </location>
</feature>
<dbReference type="OrthoDB" id="206108at2759"/>
<dbReference type="Pfam" id="PF04545">
    <property type="entry name" value="Sigma70_r4"/>
    <property type="match status" value="1"/>
</dbReference>
<dbReference type="PANTHER" id="PTHR30603:SF50">
    <property type="entry name" value="RNA POLYMERASE SIGMA-70 LIKE DOMAIN, RNA POLYMERASE SIGMA-B_F_G TYPE-RELATED"/>
    <property type="match status" value="1"/>
</dbReference>
<reference evidence="8" key="1">
    <citation type="journal article" date="2013" name="Nat. Biotechnol.">
        <title>Draft genome sequence of chickpea (Cicer arietinum) provides a resource for trait improvement.</title>
        <authorList>
            <person name="Varshney R.K."/>
            <person name="Song C."/>
            <person name="Saxena R.K."/>
            <person name="Azam S."/>
            <person name="Yu S."/>
            <person name="Sharpe A.G."/>
            <person name="Cannon S."/>
            <person name="Baek J."/>
            <person name="Rosen B.D."/>
            <person name="Tar'an B."/>
            <person name="Millan T."/>
            <person name="Zhang X."/>
            <person name="Ramsay L.D."/>
            <person name="Iwata A."/>
            <person name="Wang Y."/>
            <person name="Nelson W."/>
            <person name="Farmer A.D."/>
            <person name="Gaur P.M."/>
            <person name="Soderlund C."/>
            <person name="Penmetsa R.V."/>
            <person name="Xu C."/>
            <person name="Bharti A.K."/>
            <person name="He W."/>
            <person name="Winter P."/>
            <person name="Zhao S."/>
            <person name="Hane J.K."/>
            <person name="Carrasquilla-Garcia N."/>
            <person name="Condie J.A."/>
            <person name="Upadhyaya H.D."/>
            <person name="Luo M.C."/>
            <person name="Thudi M."/>
            <person name="Gowda C.L."/>
            <person name="Singh N.P."/>
            <person name="Lichtenzveig J."/>
            <person name="Gali K.K."/>
            <person name="Rubio J."/>
            <person name="Nadarajan N."/>
            <person name="Dolezel J."/>
            <person name="Bansal K.C."/>
            <person name="Xu X."/>
            <person name="Edwards D."/>
            <person name="Zhang G."/>
            <person name="Kahl G."/>
            <person name="Gil J."/>
            <person name="Singh K.B."/>
            <person name="Datta S.K."/>
            <person name="Jackson S.A."/>
            <person name="Wang J."/>
            <person name="Cook D.R."/>
        </authorList>
    </citation>
    <scope>NUCLEOTIDE SEQUENCE [LARGE SCALE GENOMIC DNA]</scope>
    <source>
        <strain evidence="8">cv. CDC Frontier</strain>
    </source>
</reference>
<feature type="region of interest" description="Disordered" evidence="6">
    <location>
        <begin position="194"/>
        <end position="247"/>
    </location>
</feature>
<keyword evidence="2" id="KW-0805">Transcription regulation</keyword>
<dbReference type="eggNOG" id="ENOG502QV7Q">
    <property type="taxonomic scope" value="Eukaryota"/>
</dbReference>
<keyword evidence="5" id="KW-0804">Transcription</keyword>
<evidence type="ECO:0000256" key="1">
    <source>
        <dbReference type="ARBA" id="ARBA00007788"/>
    </source>
</evidence>
<dbReference type="GeneID" id="101510917"/>
<organism evidence="8 9">
    <name type="scientific">Cicer arietinum</name>
    <name type="common">Chickpea</name>
    <name type="synonym">Garbanzo</name>
    <dbReference type="NCBI Taxonomy" id="3827"/>
    <lineage>
        <taxon>Eukaryota</taxon>
        <taxon>Viridiplantae</taxon>
        <taxon>Streptophyta</taxon>
        <taxon>Embryophyta</taxon>
        <taxon>Tracheophyta</taxon>
        <taxon>Spermatophyta</taxon>
        <taxon>Magnoliopsida</taxon>
        <taxon>eudicotyledons</taxon>
        <taxon>Gunneridae</taxon>
        <taxon>Pentapetalae</taxon>
        <taxon>rosids</taxon>
        <taxon>fabids</taxon>
        <taxon>Fabales</taxon>
        <taxon>Fabaceae</taxon>
        <taxon>Papilionoideae</taxon>
        <taxon>50 kb inversion clade</taxon>
        <taxon>NPAAA clade</taxon>
        <taxon>Hologalegina</taxon>
        <taxon>IRL clade</taxon>
        <taxon>Cicereae</taxon>
        <taxon>Cicer</taxon>
    </lineage>
</organism>
<feature type="domain" description="RNA polymerase sigma-70" evidence="7">
    <location>
        <begin position="533"/>
        <end position="559"/>
    </location>
</feature>
<dbReference type="InterPro" id="IPR007627">
    <property type="entry name" value="RNA_pol_sigma70_r2"/>
</dbReference>
<name>A0A1S2Y0T6_CICAR</name>
<dbReference type="Pfam" id="PF04542">
    <property type="entry name" value="Sigma70_r2"/>
    <property type="match status" value="1"/>
</dbReference>
<dbReference type="STRING" id="3827.A0A1S2Y0T6"/>
<dbReference type="PANTHER" id="PTHR30603">
    <property type="entry name" value="RNA POLYMERASE SIGMA FACTOR RPO"/>
    <property type="match status" value="1"/>
</dbReference>
<dbReference type="Gene3D" id="1.10.10.10">
    <property type="entry name" value="Winged helix-like DNA-binding domain superfamily/Winged helix DNA-binding domain"/>
    <property type="match status" value="2"/>
</dbReference>
<dbReference type="CDD" id="cd06171">
    <property type="entry name" value="Sigma70_r4"/>
    <property type="match status" value="1"/>
</dbReference>
<dbReference type="Proteomes" id="UP000087171">
    <property type="component" value="Chromosome Ca4"/>
</dbReference>
<protein>
    <submittedName>
        <fullName evidence="9">RNA polymerase sigma factor sigF, chloroplastic-like isoform X1</fullName>
    </submittedName>
</protein>
<dbReference type="Pfam" id="PF04539">
    <property type="entry name" value="Sigma70_r3"/>
    <property type="match status" value="1"/>
</dbReference>
<dbReference type="GO" id="GO:0003677">
    <property type="term" value="F:DNA binding"/>
    <property type="evidence" value="ECO:0007669"/>
    <property type="project" value="UniProtKB-KW"/>
</dbReference>
<dbReference type="PRINTS" id="PR00046">
    <property type="entry name" value="SIGMA70FCT"/>
</dbReference>
<feature type="compositionally biased region" description="Basic and acidic residues" evidence="6">
    <location>
        <begin position="220"/>
        <end position="245"/>
    </location>
</feature>
<dbReference type="InterPro" id="IPR007630">
    <property type="entry name" value="RNA_pol_sigma70_r4"/>
</dbReference>
<dbReference type="NCBIfam" id="TIGR02937">
    <property type="entry name" value="sigma70-ECF"/>
    <property type="match status" value="1"/>
</dbReference>
<dbReference type="InterPro" id="IPR007624">
    <property type="entry name" value="RNA_pol_sigma70_r3"/>
</dbReference>
<dbReference type="InterPro" id="IPR013325">
    <property type="entry name" value="RNA_pol_sigma_r2"/>
</dbReference>
<dbReference type="Gene3D" id="1.20.120.1810">
    <property type="match status" value="1"/>
</dbReference>
<keyword evidence="4" id="KW-0238">DNA-binding</keyword>
<evidence type="ECO:0000256" key="4">
    <source>
        <dbReference type="ARBA" id="ARBA00023125"/>
    </source>
</evidence>
<reference evidence="9" key="2">
    <citation type="submission" date="2025-08" db="UniProtKB">
        <authorList>
            <consortium name="RefSeq"/>
        </authorList>
    </citation>
    <scope>IDENTIFICATION</scope>
    <source>
        <tissue evidence="9">Etiolated seedlings</tissue>
    </source>
</reference>
<dbReference type="SUPFAM" id="SSF88946">
    <property type="entry name" value="Sigma2 domain of RNA polymerase sigma factors"/>
    <property type="match status" value="1"/>
</dbReference>
<dbReference type="GO" id="GO:0006352">
    <property type="term" value="P:DNA-templated transcription initiation"/>
    <property type="evidence" value="ECO:0007669"/>
    <property type="project" value="InterPro"/>
</dbReference>
<dbReference type="RefSeq" id="XP_004497527.1">
    <property type="nucleotide sequence ID" value="XM_004497470.3"/>
</dbReference>
<dbReference type="InterPro" id="IPR050239">
    <property type="entry name" value="Sigma-70_RNA_pol_init_factors"/>
</dbReference>
<evidence type="ECO:0000313" key="8">
    <source>
        <dbReference type="Proteomes" id="UP000087171"/>
    </source>
</evidence>
<evidence type="ECO:0000313" key="9">
    <source>
        <dbReference type="RefSeq" id="XP_004497527.1"/>
    </source>
</evidence>
<dbReference type="InterPro" id="IPR013324">
    <property type="entry name" value="RNA_pol_sigma_r3/r4-like"/>
</dbReference>
<accession>A0A1S2Y0T6</accession>
<keyword evidence="3" id="KW-0731">Sigma factor</keyword>
<evidence type="ECO:0000256" key="6">
    <source>
        <dbReference type="SAM" id="MobiDB-lite"/>
    </source>
</evidence>
<evidence type="ECO:0000256" key="5">
    <source>
        <dbReference type="ARBA" id="ARBA00023163"/>
    </source>
</evidence>
<dbReference type="AlphaFoldDB" id="A0A1S2Y0T6"/>
<dbReference type="InterPro" id="IPR014284">
    <property type="entry name" value="RNA_pol_sigma-70_dom"/>
</dbReference>
<evidence type="ECO:0000256" key="2">
    <source>
        <dbReference type="ARBA" id="ARBA00023015"/>
    </source>
</evidence>
<evidence type="ECO:0000256" key="3">
    <source>
        <dbReference type="ARBA" id="ARBA00023082"/>
    </source>
</evidence>
<keyword evidence="8" id="KW-1185">Reference proteome</keyword>
<dbReference type="GO" id="GO:0071482">
    <property type="term" value="P:cellular response to light stimulus"/>
    <property type="evidence" value="ECO:0007669"/>
    <property type="project" value="UniProtKB-ARBA"/>
</dbReference>
<dbReference type="InterPro" id="IPR000943">
    <property type="entry name" value="RNA_pol_sigma70"/>
</dbReference>
<dbReference type="PROSITE" id="PS00716">
    <property type="entry name" value="SIGMA70_2"/>
    <property type="match status" value="1"/>
</dbReference>